<dbReference type="GO" id="GO:0051607">
    <property type="term" value="P:defense response to virus"/>
    <property type="evidence" value="ECO:0007669"/>
    <property type="project" value="UniProtKB-KW"/>
</dbReference>
<name>A0A427UK54_ACIJO</name>
<dbReference type="Pfam" id="PF18144">
    <property type="entry name" value="SMODS"/>
    <property type="match status" value="1"/>
</dbReference>
<dbReference type="RefSeq" id="WP_125274887.1">
    <property type="nucleotide sequence ID" value="NZ_RHXE01000058.1"/>
</dbReference>
<evidence type="ECO:0000313" key="3">
    <source>
        <dbReference type="Proteomes" id="UP000277537"/>
    </source>
</evidence>
<comment type="caution">
    <text evidence="2">The sequence shown here is derived from an EMBL/GenBank/DDBJ whole genome shotgun (WGS) entry which is preliminary data.</text>
</comment>
<evidence type="ECO:0000313" key="2">
    <source>
        <dbReference type="EMBL" id="RSE18613.1"/>
    </source>
</evidence>
<dbReference type="AlphaFoldDB" id="A0A427UK54"/>
<evidence type="ECO:0000256" key="1">
    <source>
        <dbReference type="ARBA" id="ARBA00023118"/>
    </source>
</evidence>
<organism evidence="2 3">
    <name type="scientific">Acinetobacter johnsonii</name>
    <dbReference type="NCBI Taxonomy" id="40214"/>
    <lineage>
        <taxon>Bacteria</taxon>
        <taxon>Pseudomonadati</taxon>
        <taxon>Pseudomonadota</taxon>
        <taxon>Gammaproteobacteria</taxon>
        <taxon>Moraxellales</taxon>
        <taxon>Moraxellaceae</taxon>
        <taxon>Acinetobacter</taxon>
    </lineage>
</organism>
<protein>
    <submittedName>
        <fullName evidence="2">Nucleotidyltransferase</fullName>
    </submittedName>
</protein>
<gene>
    <name evidence="2" type="ORF">EGT73_16175</name>
</gene>
<keyword evidence="1" id="KW-0051">Antiviral defense</keyword>
<dbReference type="CDD" id="cd05400">
    <property type="entry name" value="NT_2-5OAS_ClassI-CCAase"/>
    <property type="match status" value="1"/>
</dbReference>
<dbReference type="Proteomes" id="UP000277537">
    <property type="component" value="Unassembled WGS sequence"/>
</dbReference>
<dbReference type="GO" id="GO:0016779">
    <property type="term" value="F:nucleotidyltransferase activity"/>
    <property type="evidence" value="ECO:0007669"/>
    <property type="project" value="InterPro"/>
</dbReference>
<reference evidence="2 3" key="1">
    <citation type="submission" date="2018-10" db="EMBL/GenBank/DDBJ databases">
        <title>Transmission dynamics of multidrug resistant bacteria on intensive care unit surfaces.</title>
        <authorList>
            <person name="D'Souza A.W."/>
            <person name="Potter R.F."/>
            <person name="Wallace M."/>
            <person name="Shupe A."/>
            <person name="Patel S."/>
            <person name="Sun S."/>
            <person name="Gul D."/>
            <person name="Kwon J.H."/>
            <person name="Andleeb S."/>
            <person name="Burnham C.-A.D."/>
            <person name="Dantas G."/>
        </authorList>
    </citation>
    <scope>NUCLEOTIDE SEQUENCE [LARGE SCALE GENOMIC DNA]</scope>
    <source>
        <strain evidence="2 3">AJ_385</strain>
    </source>
</reference>
<dbReference type="InterPro" id="IPR006116">
    <property type="entry name" value="NT_2-5OAS_ClassI-CCAase"/>
</dbReference>
<proteinExistence type="predicted"/>
<keyword evidence="2" id="KW-0808">Transferase</keyword>
<sequence>MNLVAQAQHPTQIDSWEVVLINIVQKISLTPAQYDLITDRYSNLQAILNVAEDEILKDAHIFVQGSIGLKTTIKPAPEAEGDMVNVDADAIVLLPNAQNVDSKEVLDALTRRFEEGTRTSTPIKPLRRGIRIVYADENPGFHIDVTPARNARGNGQSAGYGNLEVPDRETGWKCSTPRDYSLWLENLAKLEIQIIRKMADNKVLMDSATQDPLPLYEDYTEHNPLRATIKLLKRHRDQWALNSESPEYRPISAVITTLAAKAYEKVYKESQAQALRPIEAIVKIIAYMPQFITQTEDGFAVLNPMDKGENFAEKWNRPNGEGESYREAFFEWHSQALESMKIGLYDLESQKNFEDRLIESFGIPRTFIQEQIRNVPDRSWTLPGRNSNVSLNTISLGALAGTSSTAASVHTSTEPVGRLG</sequence>
<accession>A0A427UK54</accession>
<dbReference type="EMBL" id="RHXE01000058">
    <property type="protein sequence ID" value="RSE18613.1"/>
    <property type="molecule type" value="Genomic_DNA"/>
</dbReference>